<dbReference type="Pfam" id="PF03486">
    <property type="entry name" value="HI0933_like"/>
    <property type="match status" value="1"/>
</dbReference>
<dbReference type="InterPro" id="IPR057661">
    <property type="entry name" value="RsdA/BaiN/AoA(So)_Rossmann"/>
</dbReference>
<evidence type="ECO:0000313" key="7">
    <source>
        <dbReference type="Proteomes" id="UP000002222"/>
    </source>
</evidence>
<dbReference type="EMBL" id="CP001816">
    <property type="protein sequence ID" value="ACZ12525.1"/>
    <property type="molecule type" value="Genomic_DNA"/>
</dbReference>
<dbReference type="NCBIfam" id="TIGR00275">
    <property type="entry name" value="aminoacetone oxidase family FAD-binding enzyme"/>
    <property type="match status" value="1"/>
</dbReference>
<dbReference type="AlphaFoldDB" id="D1B355"/>
<dbReference type="Gene3D" id="3.50.50.60">
    <property type="entry name" value="FAD/NAD(P)-binding domain"/>
    <property type="match status" value="1"/>
</dbReference>
<name>D1B355_SULD5</name>
<evidence type="ECO:0000259" key="5">
    <source>
        <dbReference type="Pfam" id="PF22780"/>
    </source>
</evidence>
<sequence length="379" mass="40990" precursor="true">MKIHDICFIGAGASALMAASHLQGSDVALIDSNTKMGAKLLISGGGKCNLTNRYASEANYLGNRAFIKPILEAFDASATLKFVKGERLSLEERSHGQIFCANSAKELVSIFGRLSAFCTFYLSTTVLHVRKEEHFIIHTTKGEIHAKKLVVASGGLSYASIGASDIGFKIAEQFGHTIITPAPALVGLTLQKEQFWMKELSGIALPVALHVEGKTFSENLLFAHKGISGPCVLSGSLYWKKGNICIDFLPHISSMEALFKTHAKKQITTALGLPKRFSKAFLDAVRLEDKVLSKLNANEKELLTSLKAYTFSPAGNFGYTKAEVTRGGISTDEIDGASMQSLKCEGLYFIGEVLDVTGELGGFNFQWAFASAMRFAKAV</sequence>
<proteinExistence type="predicted"/>
<dbReference type="SUPFAM" id="SSF160996">
    <property type="entry name" value="HI0933 insert domain-like"/>
    <property type="match status" value="1"/>
</dbReference>
<dbReference type="PANTHER" id="PTHR42887">
    <property type="entry name" value="OS12G0638800 PROTEIN"/>
    <property type="match status" value="1"/>
</dbReference>
<dbReference type="Proteomes" id="UP000002222">
    <property type="component" value="Chromosome"/>
</dbReference>
<evidence type="ECO:0000256" key="2">
    <source>
        <dbReference type="ARBA" id="ARBA00022630"/>
    </source>
</evidence>
<dbReference type="SUPFAM" id="SSF51905">
    <property type="entry name" value="FAD/NAD(P)-binding domain"/>
    <property type="match status" value="1"/>
</dbReference>
<comment type="cofactor">
    <cofactor evidence="1">
        <name>FAD</name>
        <dbReference type="ChEBI" id="CHEBI:57692"/>
    </cofactor>
</comment>
<dbReference type="InterPro" id="IPR023166">
    <property type="entry name" value="BaiN-like_dom_sf"/>
</dbReference>
<dbReference type="eggNOG" id="COG2081">
    <property type="taxonomic scope" value="Bacteria"/>
</dbReference>
<feature type="domain" description="RsdA/BaiN/AoA(So)-like Rossmann fold-like" evidence="4">
    <location>
        <begin position="5"/>
        <end position="376"/>
    </location>
</feature>
<dbReference type="Pfam" id="PF22780">
    <property type="entry name" value="HI0933_like_1st"/>
    <property type="match status" value="1"/>
</dbReference>
<dbReference type="InterPro" id="IPR004792">
    <property type="entry name" value="BaiN-like"/>
</dbReference>
<organism evidence="6 7">
    <name type="scientific">Sulfurospirillum deleyianum (strain ATCC 51133 / DSM 6946 / 5175)</name>
    <dbReference type="NCBI Taxonomy" id="525898"/>
    <lineage>
        <taxon>Bacteria</taxon>
        <taxon>Pseudomonadati</taxon>
        <taxon>Campylobacterota</taxon>
        <taxon>Epsilonproteobacteria</taxon>
        <taxon>Campylobacterales</taxon>
        <taxon>Sulfurospirillaceae</taxon>
        <taxon>Sulfurospirillum</taxon>
    </lineage>
</organism>
<keyword evidence="3" id="KW-0274">FAD</keyword>
<dbReference type="STRING" id="525898.Sdel_1509"/>
<feature type="domain" description="RsdA/BaiN/AoA(So)-like insert" evidence="5">
    <location>
        <begin position="183"/>
        <end position="324"/>
    </location>
</feature>
<evidence type="ECO:0000313" key="6">
    <source>
        <dbReference type="EMBL" id="ACZ12525.1"/>
    </source>
</evidence>
<reference evidence="6 7" key="2">
    <citation type="journal article" date="2010" name="Stand. Genomic Sci.">
        <title>Complete genome sequence of Sulfurospirillum deleyianum type strain (5175).</title>
        <authorList>
            <person name="Sikorski J."/>
            <person name="Lapidus A."/>
            <person name="Copeland A."/>
            <person name="Glavina Del Rio T."/>
            <person name="Nolan M."/>
            <person name="Lucas S."/>
            <person name="Chen F."/>
            <person name="Tice H."/>
            <person name="Cheng J.F."/>
            <person name="Saunders E."/>
            <person name="Bruce D."/>
            <person name="Goodwin L."/>
            <person name="Pitluck S."/>
            <person name="Ovchinnikova G."/>
            <person name="Pati A."/>
            <person name="Ivanova N."/>
            <person name="Mavromatis K."/>
            <person name="Chen A."/>
            <person name="Palaniappan K."/>
            <person name="Chain P."/>
            <person name="Land M."/>
            <person name="Hauser L."/>
            <person name="Chang Y.J."/>
            <person name="Jeffries C.D."/>
            <person name="Brettin T."/>
            <person name="Detter J.C."/>
            <person name="Han C."/>
            <person name="Rohde M."/>
            <person name="Lang E."/>
            <person name="Spring S."/>
            <person name="Goker M."/>
            <person name="Bristow J."/>
            <person name="Eisen J.A."/>
            <person name="Markowitz V."/>
            <person name="Hugenholtz P."/>
            <person name="Kyrpides N.C."/>
            <person name="Klenk H.P."/>
        </authorList>
    </citation>
    <scope>NUCLEOTIDE SEQUENCE [LARGE SCALE GENOMIC DNA]</scope>
    <source>
        <strain evidence="7">ATCC 51133 / DSM 6946 / 5175</strain>
    </source>
</reference>
<evidence type="ECO:0000259" key="4">
    <source>
        <dbReference type="Pfam" id="PF03486"/>
    </source>
</evidence>
<dbReference type="InterPro" id="IPR055178">
    <property type="entry name" value="RsdA/BaiN/AoA(So)-like_dom"/>
</dbReference>
<evidence type="ECO:0000256" key="3">
    <source>
        <dbReference type="ARBA" id="ARBA00022827"/>
    </source>
</evidence>
<dbReference type="Gene3D" id="2.40.30.10">
    <property type="entry name" value="Translation factors"/>
    <property type="match status" value="1"/>
</dbReference>
<accession>D1B355</accession>
<dbReference type="HOGENOM" id="CLU_025174_2_0_7"/>
<dbReference type="PANTHER" id="PTHR42887:SF2">
    <property type="entry name" value="OS12G0638800 PROTEIN"/>
    <property type="match status" value="1"/>
</dbReference>
<evidence type="ECO:0000256" key="1">
    <source>
        <dbReference type="ARBA" id="ARBA00001974"/>
    </source>
</evidence>
<dbReference type="KEGG" id="sdl:Sdel_1509"/>
<dbReference type="InterPro" id="IPR036188">
    <property type="entry name" value="FAD/NAD-bd_sf"/>
</dbReference>
<dbReference type="RefSeq" id="WP_012857276.1">
    <property type="nucleotide sequence ID" value="NC_013512.1"/>
</dbReference>
<dbReference type="OrthoDB" id="9773233at2"/>
<dbReference type="Gene3D" id="1.10.8.260">
    <property type="entry name" value="HI0933 insert domain-like"/>
    <property type="match status" value="1"/>
</dbReference>
<keyword evidence="2" id="KW-0285">Flavoprotein</keyword>
<keyword evidence="7" id="KW-1185">Reference proteome</keyword>
<gene>
    <name evidence="6" type="ordered locus">Sdel_1509</name>
</gene>
<reference evidence="7" key="1">
    <citation type="submission" date="2009-11" db="EMBL/GenBank/DDBJ databases">
        <title>The complete genome of Sulfurospirillum deleyianum DSM 6946.</title>
        <authorList>
            <consortium name="US DOE Joint Genome Institute (JGI-PGF)"/>
            <person name="Lucas S."/>
            <person name="Copeland A."/>
            <person name="Lapidus A."/>
            <person name="Glavina del Rio T."/>
            <person name="Dalin E."/>
            <person name="Tice H."/>
            <person name="Bruce D."/>
            <person name="Goodwin L."/>
            <person name="Pitluck S."/>
            <person name="Kyrpides N."/>
            <person name="Mavromatis K."/>
            <person name="Ivanova N."/>
            <person name="Ovchinnikova G."/>
            <person name="Munk A.C."/>
            <person name="Lu M."/>
            <person name="Brettin T."/>
            <person name="Detter J.C."/>
            <person name="Han C."/>
            <person name="Tapia R."/>
            <person name="Larimer F."/>
            <person name="Land M."/>
            <person name="Hauser L."/>
            <person name="Markowitz V."/>
            <person name="Cheng J.F."/>
            <person name="Hugenholtz P."/>
            <person name="Woyke T."/>
            <person name="Wu D."/>
            <person name="Aumann P."/>
            <person name="Schneider S."/>
            <person name="Lang E."/>
            <person name="Spring S."/>
            <person name="Klenk H.P."/>
            <person name="Eisen J.A."/>
        </authorList>
    </citation>
    <scope>NUCLEOTIDE SEQUENCE [LARGE SCALE GENOMIC DNA]</scope>
    <source>
        <strain evidence="7">ATCC 51133 / DSM 6946 / 5175</strain>
    </source>
</reference>
<protein>
    <submittedName>
        <fullName evidence="6">HI0933 family protein</fullName>
    </submittedName>
</protein>